<keyword evidence="1" id="KW-0812">Transmembrane</keyword>
<gene>
    <name evidence="2" type="ORF">LS72_010540</name>
</gene>
<protein>
    <submittedName>
        <fullName evidence="2">Uncharacterized protein</fullName>
    </submittedName>
</protein>
<sequence length="184" mass="21703">MKNDGNKKYREYLAKIIMGWFFVTLIGSVMFENSRSPETNYIGSIISFTIVVVIGWFVFWNLLCFGEWCYYQIKALVLKHKQKKKPQNLRGIIKQPPKEYKIDIERLRRINLKFCFTTLFLIPITLICSFKYGLPFFIPIIISILCIPSFIAFLVDEIVRDIKSFIRSIKNIITNIKNTIKNRS</sequence>
<reference evidence="2 3" key="1">
    <citation type="journal article" date="2014" name="Genome Announc.">
        <title>Draft genome sequences of eight enterohepatic helicobacter species isolated from both laboratory and wild rodents.</title>
        <authorList>
            <person name="Sheh A."/>
            <person name="Shen Z."/>
            <person name="Fox J.G."/>
        </authorList>
    </citation>
    <scope>NUCLEOTIDE SEQUENCE [LARGE SCALE GENOMIC DNA]</scope>
    <source>
        <strain evidence="2 3">MIT-03-7007</strain>
    </source>
</reference>
<keyword evidence="1" id="KW-1133">Transmembrane helix</keyword>
<dbReference type="Proteomes" id="UP000029920">
    <property type="component" value="Unassembled WGS sequence"/>
</dbReference>
<feature type="transmembrane region" description="Helical" evidence="1">
    <location>
        <begin position="43"/>
        <end position="71"/>
    </location>
</feature>
<comment type="caution">
    <text evidence="2">The sequence shown here is derived from an EMBL/GenBank/DDBJ whole genome shotgun (WGS) entry which is preliminary data.</text>
</comment>
<proteinExistence type="predicted"/>
<feature type="transmembrane region" description="Helical" evidence="1">
    <location>
        <begin position="12"/>
        <end position="31"/>
    </location>
</feature>
<keyword evidence="1" id="KW-0472">Membrane</keyword>
<evidence type="ECO:0000313" key="2">
    <source>
        <dbReference type="EMBL" id="TLE12467.1"/>
    </source>
</evidence>
<dbReference type="RefSeq" id="WP_138155359.1">
    <property type="nucleotide sequence ID" value="NZ_JRPC02000093.1"/>
</dbReference>
<keyword evidence="3" id="KW-1185">Reference proteome</keyword>
<feature type="transmembrane region" description="Helical" evidence="1">
    <location>
        <begin position="110"/>
        <end position="130"/>
    </location>
</feature>
<evidence type="ECO:0000256" key="1">
    <source>
        <dbReference type="SAM" id="Phobius"/>
    </source>
</evidence>
<dbReference type="EMBL" id="JRPC02000093">
    <property type="protein sequence ID" value="TLE12467.1"/>
    <property type="molecule type" value="Genomic_DNA"/>
</dbReference>
<evidence type="ECO:0000313" key="3">
    <source>
        <dbReference type="Proteomes" id="UP000029920"/>
    </source>
</evidence>
<feature type="transmembrane region" description="Helical" evidence="1">
    <location>
        <begin position="136"/>
        <end position="155"/>
    </location>
</feature>
<name>A0A4V6I6C0_9HELI</name>
<accession>A0A4V6I6C0</accession>
<dbReference type="AlphaFoldDB" id="A0A4V6I6C0"/>
<organism evidence="2 3">
    <name type="scientific">Helicobacter apodemus</name>
    <dbReference type="NCBI Taxonomy" id="135569"/>
    <lineage>
        <taxon>Bacteria</taxon>
        <taxon>Pseudomonadati</taxon>
        <taxon>Campylobacterota</taxon>
        <taxon>Epsilonproteobacteria</taxon>
        <taxon>Campylobacterales</taxon>
        <taxon>Helicobacteraceae</taxon>
        <taxon>Helicobacter</taxon>
    </lineage>
</organism>